<name>A0A3S1CLP1_9CYAN</name>
<evidence type="ECO:0000313" key="3">
    <source>
        <dbReference type="Proteomes" id="UP000271624"/>
    </source>
</evidence>
<gene>
    <name evidence="2" type="ORF">DSM106972_033760</name>
</gene>
<protein>
    <recommendedName>
        <fullName evidence="1">Pierisin-like domain-containing protein</fullName>
    </recommendedName>
</protein>
<organism evidence="2 3">
    <name type="scientific">Dulcicalothrix desertica PCC 7102</name>
    <dbReference type="NCBI Taxonomy" id="232991"/>
    <lineage>
        <taxon>Bacteria</taxon>
        <taxon>Bacillati</taxon>
        <taxon>Cyanobacteriota</taxon>
        <taxon>Cyanophyceae</taxon>
        <taxon>Nostocales</taxon>
        <taxon>Calotrichaceae</taxon>
        <taxon>Dulcicalothrix</taxon>
    </lineage>
</organism>
<dbReference type="InterPro" id="IPR054695">
    <property type="entry name" value="Pierisin-like_dom"/>
</dbReference>
<accession>A0A3S1CLP1</accession>
<dbReference type="OrthoDB" id="6446522at2"/>
<dbReference type="Pfam" id="PF22596">
    <property type="entry name" value="Scabin-like"/>
    <property type="match status" value="1"/>
</dbReference>
<comment type="caution">
    <text evidence="2">The sequence shown here is derived from an EMBL/GenBank/DDBJ whole genome shotgun (WGS) entry which is preliminary data.</text>
</comment>
<evidence type="ECO:0000259" key="1">
    <source>
        <dbReference type="Pfam" id="PF22596"/>
    </source>
</evidence>
<dbReference type="AlphaFoldDB" id="A0A3S1CLP1"/>
<dbReference type="RefSeq" id="WP_158632836.1">
    <property type="nucleotide sequence ID" value="NZ_RSCL01000007.1"/>
</dbReference>
<dbReference type="Proteomes" id="UP000271624">
    <property type="component" value="Unassembled WGS sequence"/>
</dbReference>
<dbReference type="Gene3D" id="3.90.210.10">
    <property type="entry name" value="Heat-Labile Enterotoxin, subunit A"/>
    <property type="match status" value="1"/>
</dbReference>
<feature type="domain" description="Pierisin-like" evidence="1">
    <location>
        <begin position="9"/>
        <end position="137"/>
    </location>
</feature>
<proteinExistence type="predicted"/>
<evidence type="ECO:0000313" key="2">
    <source>
        <dbReference type="EMBL" id="RUT06170.1"/>
    </source>
</evidence>
<dbReference type="EMBL" id="RSCL01000007">
    <property type="protein sequence ID" value="RUT06170.1"/>
    <property type="molecule type" value="Genomic_DNA"/>
</dbReference>
<sequence length="139" mass="15594">MARIRNFTFRGDSRPPEEIFNTGFQPWNPSGNLTLQQHVDLFDETTGAPIDIRDSQWISTSYSASVAKGFANQNFEGGYVYSLRPEVGLDVNLTLVRNSPESEFAVLGGIQSKNILGARKVDEYDKFVGDFILNPNFVR</sequence>
<reference evidence="2" key="1">
    <citation type="submission" date="2018-12" db="EMBL/GenBank/DDBJ databases">
        <authorList>
            <person name="Will S."/>
            <person name="Neumann-Schaal M."/>
            <person name="Henke P."/>
        </authorList>
    </citation>
    <scope>NUCLEOTIDE SEQUENCE</scope>
    <source>
        <strain evidence="2">PCC 7102</strain>
    </source>
</reference>
<dbReference type="SUPFAM" id="SSF56399">
    <property type="entry name" value="ADP-ribosylation"/>
    <property type="match status" value="1"/>
</dbReference>
<keyword evidence="3" id="KW-1185">Reference proteome</keyword>
<reference evidence="2" key="2">
    <citation type="journal article" date="2019" name="Genome Biol. Evol.">
        <title>Day and night: Metabolic profiles and evolutionary relationships of six axenic non-marine cyanobacteria.</title>
        <authorList>
            <person name="Will S.E."/>
            <person name="Henke P."/>
            <person name="Boedeker C."/>
            <person name="Huang S."/>
            <person name="Brinkmann H."/>
            <person name="Rohde M."/>
            <person name="Jarek M."/>
            <person name="Friedl T."/>
            <person name="Seufert S."/>
            <person name="Schumacher M."/>
            <person name="Overmann J."/>
            <person name="Neumann-Schaal M."/>
            <person name="Petersen J."/>
        </authorList>
    </citation>
    <scope>NUCLEOTIDE SEQUENCE [LARGE SCALE GENOMIC DNA]</scope>
    <source>
        <strain evidence="2">PCC 7102</strain>
    </source>
</reference>